<dbReference type="Pfam" id="PF13302">
    <property type="entry name" value="Acetyltransf_3"/>
    <property type="match status" value="1"/>
</dbReference>
<evidence type="ECO:0000259" key="1">
    <source>
        <dbReference type="PROSITE" id="PS51186"/>
    </source>
</evidence>
<comment type="caution">
    <text evidence="2">The sequence shown here is derived from an EMBL/GenBank/DDBJ whole genome shotgun (WGS) entry which is preliminary data.</text>
</comment>
<dbReference type="InterPro" id="IPR051531">
    <property type="entry name" value="N-acetyltransferase"/>
</dbReference>
<dbReference type="AlphaFoldDB" id="A0A5C5S4N7"/>
<accession>A0A5C5S4N7</accession>
<dbReference type="RefSeq" id="WP_146485731.1">
    <property type="nucleotide sequence ID" value="NZ_VIGX01000002.1"/>
</dbReference>
<dbReference type="InterPro" id="IPR000182">
    <property type="entry name" value="GNAT_dom"/>
</dbReference>
<dbReference type="Gene3D" id="3.40.630.30">
    <property type="match status" value="1"/>
</dbReference>
<proteinExistence type="predicted"/>
<keyword evidence="3" id="KW-1185">Reference proteome</keyword>
<dbReference type="CDD" id="cd04301">
    <property type="entry name" value="NAT_SF"/>
    <property type="match status" value="1"/>
</dbReference>
<dbReference type="InterPro" id="IPR016181">
    <property type="entry name" value="Acyl_CoA_acyltransferase"/>
</dbReference>
<dbReference type="PANTHER" id="PTHR43792:SF1">
    <property type="entry name" value="N-ACETYLTRANSFERASE DOMAIN-CONTAINING PROTEIN"/>
    <property type="match status" value="1"/>
</dbReference>
<protein>
    <submittedName>
        <fullName evidence="2">GNAT family N-acetyltransferase</fullName>
    </submittedName>
</protein>
<dbReference type="EMBL" id="VIGX01000002">
    <property type="protein sequence ID" value="TWS29750.1"/>
    <property type="molecule type" value="Genomic_DNA"/>
</dbReference>
<dbReference type="OrthoDB" id="3533156at2"/>
<reference evidence="2 3" key="1">
    <citation type="submission" date="2019-06" db="EMBL/GenBank/DDBJ databases">
        <title>Tsukamurella conjunctivitidis sp. nov., Tsukamurella assacharolytica sp. nov. and Tsukamurella sputae sp. nov. isolated from patients with conjunctivitis, bacteraemia (lymphoma) and respiratory infection (sputum) in Hong Kong.</title>
        <authorList>
            <person name="Teng J.L.L."/>
            <person name="Lee H.H."/>
            <person name="Fong J.Y.H."/>
            <person name="Fok K.M.N."/>
            <person name="Lau S.K.P."/>
            <person name="Woo P.C.Y."/>
        </authorList>
    </citation>
    <scope>NUCLEOTIDE SEQUENCE [LARGE SCALE GENOMIC DNA]</scope>
    <source>
        <strain evidence="2 3">HKU72</strain>
    </source>
</reference>
<feature type="domain" description="N-acetyltransferase" evidence="1">
    <location>
        <begin position="6"/>
        <end position="168"/>
    </location>
</feature>
<evidence type="ECO:0000313" key="3">
    <source>
        <dbReference type="Proteomes" id="UP000319375"/>
    </source>
</evidence>
<sequence>MRFPELDLSRPTAGDAPALHTILGDPRVWTHYPSLRHTEPDRTRGLVEQWIAAWERDGLGPWVVRDHGAVIGYGGCDLRGGPNDRAFWNLGYRLAAEVHGRGIATAVARRGIEAVRERDRETPIVAYLVEHNAASARVAVKVGLTEVHRGPDAGNPDPGAVRLVLSDRPLTAAQLAAALG</sequence>
<dbReference type="Proteomes" id="UP000319375">
    <property type="component" value="Unassembled WGS sequence"/>
</dbReference>
<dbReference type="SUPFAM" id="SSF55729">
    <property type="entry name" value="Acyl-CoA N-acyltransferases (Nat)"/>
    <property type="match status" value="1"/>
</dbReference>
<organism evidence="2 3">
    <name type="scientific">Tsukamurella conjunctivitidis</name>
    <dbReference type="NCBI Taxonomy" id="2592068"/>
    <lineage>
        <taxon>Bacteria</taxon>
        <taxon>Bacillati</taxon>
        <taxon>Actinomycetota</taxon>
        <taxon>Actinomycetes</taxon>
        <taxon>Mycobacteriales</taxon>
        <taxon>Tsukamurellaceae</taxon>
        <taxon>Tsukamurella</taxon>
    </lineage>
</organism>
<dbReference type="PROSITE" id="PS51186">
    <property type="entry name" value="GNAT"/>
    <property type="match status" value="1"/>
</dbReference>
<dbReference type="PANTHER" id="PTHR43792">
    <property type="entry name" value="GNAT FAMILY, PUTATIVE (AFU_ORTHOLOGUE AFUA_3G00765)-RELATED-RELATED"/>
    <property type="match status" value="1"/>
</dbReference>
<gene>
    <name evidence="2" type="ORF">FK530_04210</name>
</gene>
<name>A0A5C5S4N7_9ACTN</name>
<evidence type="ECO:0000313" key="2">
    <source>
        <dbReference type="EMBL" id="TWS29750.1"/>
    </source>
</evidence>
<keyword evidence="2" id="KW-0808">Transferase</keyword>
<dbReference type="GO" id="GO:0016747">
    <property type="term" value="F:acyltransferase activity, transferring groups other than amino-acyl groups"/>
    <property type="evidence" value="ECO:0007669"/>
    <property type="project" value="InterPro"/>
</dbReference>